<gene>
    <name evidence="2" type="ORF">NCTC10736_03774</name>
</gene>
<keyword evidence="1" id="KW-0472">Membrane</keyword>
<keyword evidence="1" id="KW-0812">Transmembrane</keyword>
<feature type="transmembrane region" description="Helical" evidence="1">
    <location>
        <begin position="31"/>
        <end position="50"/>
    </location>
</feature>
<dbReference type="RefSeq" id="WP_115407018.1">
    <property type="nucleotide sequence ID" value="NZ_UGYV01000001.1"/>
</dbReference>
<evidence type="ECO:0000256" key="1">
    <source>
        <dbReference type="SAM" id="Phobius"/>
    </source>
</evidence>
<accession>A0A380B5Q1</accession>
<organism evidence="2 3">
    <name type="scientific">Shewanella morhuae</name>
    <dbReference type="NCBI Taxonomy" id="365591"/>
    <lineage>
        <taxon>Bacteria</taxon>
        <taxon>Pseudomonadati</taxon>
        <taxon>Pseudomonadota</taxon>
        <taxon>Gammaproteobacteria</taxon>
        <taxon>Alteromonadales</taxon>
        <taxon>Shewanellaceae</taxon>
        <taxon>Shewanella</taxon>
    </lineage>
</organism>
<evidence type="ECO:0000313" key="2">
    <source>
        <dbReference type="EMBL" id="SUI93636.1"/>
    </source>
</evidence>
<proteinExistence type="predicted"/>
<evidence type="ECO:0000313" key="3">
    <source>
        <dbReference type="Proteomes" id="UP000255061"/>
    </source>
</evidence>
<keyword evidence="1" id="KW-1133">Transmembrane helix</keyword>
<dbReference type="AlphaFoldDB" id="A0A380B5Q1"/>
<protein>
    <submittedName>
        <fullName evidence="2">Uncharacterized protein</fullName>
    </submittedName>
</protein>
<sequence length="86" mass="9676">MKEKDYYSLLETSAKDWADLQQAVVNKSLKVWLACVILAILAPVLSFMLIDASTNISQWFQRNGTLLLAFSLLAEIKAQVVIKSIF</sequence>
<dbReference type="Proteomes" id="UP000255061">
    <property type="component" value="Unassembled WGS sequence"/>
</dbReference>
<name>A0A380B5Q1_9GAMM</name>
<reference evidence="2 3" key="1">
    <citation type="submission" date="2018-06" db="EMBL/GenBank/DDBJ databases">
        <authorList>
            <consortium name="Pathogen Informatics"/>
            <person name="Doyle S."/>
        </authorList>
    </citation>
    <scope>NUCLEOTIDE SEQUENCE [LARGE SCALE GENOMIC DNA]</scope>
    <source>
        <strain evidence="2 3">NCTC10736</strain>
    </source>
</reference>
<dbReference type="EMBL" id="UGYV01000001">
    <property type="protein sequence ID" value="SUI93636.1"/>
    <property type="molecule type" value="Genomic_DNA"/>
</dbReference>